<feature type="transmembrane region" description="Helical" evidence="1">
    <location>
        <begin position="167"/>
        <end position="186"/>
    </location>
</feature>
<accession>A0A1M6SXJ8</accession>
<sequence length="325" mass="36758">MKKIRIGLVVTAILSFVLACIIFYGFSFEDGAYLLILPFNLLGRGLGRLSFHSAFTNVIAFILYFGLSLIPLVFLLVNRKRGKKNKADIILLLITAYQFYLFYFFINPLTMTGRFFSYTDNTEMLPALKVSLVVFYISLWLGYLFIRFAEAAFLPASYHKSLSMNGLLKKLLLAGAGFYTVLYFYYNTVKMFQAIEKAAGEAFSQTAQIYPLIDYILSGIPVVFSVMIFLSGAELADAMKKEHLTEEEKKAAINLGEAGKRCIYATVGCNILFNVLQLLLAKQLNNIIFTVNISFFPLITALFSMILASYFKEAKELKENDELFI</sequence>
<feature type="transmembrane region" description="Helical" evidence="1">
    <location>
        <begin position="262"/>
        <end position="281"/>
    </location>
</feature>
<keyword evidence="3" id="KW-1185">Reference proteome</keyword>
<proteinExistence type="predicted"/>
<dbReference type="STRING" id="1121322.SAMN02745136_02638"/>
<evidence type="ECO:0000313" key="2">
    <source>
        <dbReference type="EMBL" id="SHK49441.1"/>
    </source>
</evidence>
<feature type="transmembrane region" description="Helical" evidence="1">
    <location>
        <begin position="54"/>
        <end position="77"/>
    </location>
</feature>
<keyword evidence="1" id="KW-1133">Transmembrane helix</keyword>
<dbReference type="OrthoDB" id="2040996at2"/>
<keyword evidence="1" id="KW-0472">Membrane</keyword>
<dbReference type="EMBL" id="FRAC01000012">
    <property type="protein sequence ID" value="SHK49441.1"/>
    <property type="molecule type" value="Genomic_DNA"/>
</dbReference>
<dbReference type="AlphaFoldDB" id="A0A1M6SXJ8"/>
<dbReference type="PROSITE" id="PS51257">
    <property type="entry name" value="PROKAR_LIPOPROTEIN"/>
    <property type="match status" value="1"/>
</dbReference>
<feature type="transmembrane region" description="Helical" evidence="1">
    <location>
        <begin position="212"/>
        <end position="233"/>
    </location>
</feature>
<evidence type="ECO:0000256" key="1">
    <source>
        <dbReference type="SAM" id="Phobius"/>
    </source>
</evidence>
<feature type="transmembrane region" description="Helical" evidence="1">
    <location>
        <begin position="126"/>
        <end position="146"/>
    </location>
</feature>
<gene>
    <name evidence="2" type="ORF">SAMN02745136_02638</name>
</gene>
<evidence type="ECO:0008006" key="4">
    <source>
        <dbReference type="Google" id="ProtNLM"/>
    </source>
</evidence>
<reference evidence="2 3" key="1">
    <citation type="submission" date="2016-11" db="EMBL/GenBank/DDBJ databases">
        <authorList>
            <person name="Jaros S."/>
            <person name="Januszkiewicz K."/>
            <person name="Wedrychowicz H."/>
        </authorList>
    </citation>
    <scope>NUCLEOTIDE SEQUENCE [LARGE SCALE GENOMIC DNA]</scope>
    <source>
        <strain evidence="2 3">DSM 15929</strain>
    </source>
</reference>
<feature type="transmembrane region" description="Helical" evidence="1">
    <location>
        <begin position="7"/>
        <end position="26"/>
    </location>
</feature>
<dbReference type="Proteomes" id="UP000184386">
    <property type="component" value="Unassembled WGS sequence"/>
</dbReference>
<evidence type="ECO:0000313" key="3">
    <source>
        <dbReference type="Proteomes" id="UP000184386"/>
    </source>
</evidence>
<dbReference type="RefSeq" id="WP_073276623.1">
    <property type="nucleotide sequence ID" value="NZ_FRAC01000012.1"/>
</dbReference>
<feature type="transmembrane region" description="Helical" evidence="1">
    <location>
        <begin position="287"/>
        <end position="311"/>
    </location>
</feature>
<keyword evidence="1" id="KW-0812">Transmembrane</keyword>
<protein>
    <recommendedName>
        <fullName evidence="4">DUF2975 domain-containing protein</fullName>
    </recommendedName>
</protein>
<organism evidence="2 3">
    <name type="scientific">Anaerocolumna jejuensis DSM 15929</name>
    <dbReference type="NCBI Taxonomy" id="1121322"/>
    <lineage>
        <taxon>Bacteria</taxon>
        <taxon>Bacillati</taxon>
        <taxon>Bacillota</taxon>
        <taxon>Clostridia</taxon>
        <taxon>Lachnospirales</taxon>
        <taxon>Lachnospiraceae</taxon>
        <taxon>Anaerocolumna</taxon>
    </lineage>
</organism>
<name>A0A1M6SXJ8_9FIRM</name>
<feature type="transmembrane region" description="Helical" evidence="1">
    <location>
        <begin position="89"/>
        <end position="106"/>
    </location>
</feature>